<name>A0A6S6SCW9_9BACT</name>
<dbReference type="AlphaFoldDB" id="A0A6S6SCW9"/>
<accession>A0A6S6SCW9</accession>
<dbReference type="EMBL" id="CACVAS010000022">
    <property type="protein sequence ID" value="CAA6802509.1"/>
    <property type="molecule type" value="Genomic_DNA"/>
</dbReference>
<feature type="non-terminal residue" evidence="1">
    <location>
        <position position="1"/>
    </location>
</feature>
<gene>
    <name evidence="1" type="ORF">HELGO_WM76065</name>
</gene>
<organism evidence="1">
    <name type="scientific">uncultured Sulfurovum sp</name>
    <dbReference type="NCBI Taxonomy" id="269237"/>
    <lineage>
        <taxon>Bacteria</taxon>
        <taxon>Pseudomonadati</taxon>
        <taxon>Campylobacterota</taxon>
        <taxon>Epsilonproteobacteria</taxon>
        <taxon>Campylobacterales</taxon>
        <taxon>Sulfurovaceae</taxon>
        <taxon>Sulfurovum</taxon>
        <taxon>environmental samples</taxon>
    </lineage>
</organism>
<proteinExistence type="predicted"/>
<protein>
    <submittedName>
        <fullName evidence="1">Uncharacterized protein</fullName>
    </submittedName>
</protein>
<reference evidence="1" key="1">
    <citation type="submission" date="2020-01" db="EMBL/GenBank/DDBJ databases">
        <authorList>
            <person name="Meier V. D."/>
            <person name="Meier V D."/>
        </authorList>
    </citation>
    <scope>NUCLEOTIDE SEQUENCE</scope>
    <source>
        <strain evidence="1">HLG_WM_MAG_01</strain>
    </source>
</reference>
<sequence>DEPQKHRPQTKRKALRVGLFLV</sequence>
<evidence type="ECO:0000313" key="1">
    <source>
        <dbReference type="EMBL" id="CAA6802509.1"/>
    </source>
</evidence>